<name>A0A5S5B7G0_STUST</name>
<dbReference type="Pfam" id="PF21088">
    <property type="entry name" value="MS_channel_1st"/>
    <property type="match status" value="1"/>
</dbReference>
<keyword evidence="5 7" id="KW-1133">Transmembrane helix</keyword>
<evidence type="ECO:0000256" key="7">
    <source>
        <dbReference type="RuleBase" id="RU369025"/>
    </source>
</evidence>
<feature type="domain" description="Mechanosensitive ion channel transmembrane helices 2/3" evidence="9">
    <location>
        <begin position="221"/>
        <end position="261"/>
    </location>
</feature>
<dbReference type="InterPro" id="IPR008910">
    <property type="entry name" value="MSC_TM_helix"/>
</dbReference>
<dbReference type="SUPFAM" id="SSF50182">
    <property type="entry name" value="Sm-like ribonucleoproteins"/>
    <property type="match status" value="1"/>
</dbReference>
<dbReference type="InterPro" id="IPR049142">
    <property type="entry name" value="MS_channel_1st"/>
</dbReference>
<protein>
    <recommendedName>
        <fullName evidence="7">Small-conductance mechanosensitive channel</fullName>
    </recommendedName>
</protein>
<evidence type="ECO:0000256" key="5">
    <source>
        <dbReference type="ARBA" id="ARBA00022989"/>
    </source>
</evidence>
<keyword evidence="7" id="KW-0997">Cell inner membrane</keyword>
<dbReference type="Gene3D" id="1.10.287.1260">
    <property type="match status" value="1"/>
</dbReference>
<evidence type="ECO:0000259" key="9">
    <source>
        <dbReference type="Pfam" id="PF21088"/>
    </source>
</evidence>
<evidence type="ECO:0000256" key="3">
    <source>
        <dbReference type="ARBA" id="ARBA00022475"/>
    </source>
</evidence>
<dbReference type="SUPFAM" id="SSF82689">
    <property type="entry name" value="Mechanosensitive channel protein MscS (YggB), C-terminal domain"/>
    <property type="match status" value="1"/>
</dbReference>
<feature type="transmembrane region" description="Helical" evidence="7">
    <location>
        <begin position="180"/>
        <end position="200"/>
    </location>
</feature>
<feature type="transmembrane region" description="Helical" evidence="7">
    <location>
        <begin position="221"/>
        <end position="240"/>
    </location>
</feature>
<keyword evidence="7" id="KW-0813">Transport</keyword>
<dbReference type="AlphaFoldDB" id="A0A5S5B7G0"/>
<feature type="domain" description="Mechanosensitive ion channel MscS" evidence="8">
    <location>
        <begin position="262"/>
        <end position="327"/>
    </location>
</feature>
<feature type="transmembrane region" description="Helical" evidence="7">
    <location>
        <begin position="252"/>
        <end position="274"/>
    </location>
</feature>
<dbReference type="InterPro" id="IPR023408">
    <property type="entry name" value="MscS_beta-dom_sf"/>
</dbReference>
<dbReference type="PANTHER" id="PTHR30221:SF1">
    <property type="entry name" value="SMALL-CONDUCTANCE MECHANOSENSITIVE CHANNEL"/>
    <property type="match status" value="1"/>
</dbReference>
<dbReference type="Pfam" id="PF00924">
    <property type="entry name" value="MS_channel_2nd"/>
    <property type="match status" value="1"/>
</dbReference>
<dbReference type="Gene3D" id="3.30.70.100">
    <property type="match status" value="1"/>
</dbReference>
<accession>A0A5S5B7G0</accession>
<dbReference type="InterPro" id="IPR011014">
    <property type="entry name" value="MscS_channel_TM-2"/>
</dbReference>
<dbReference type="GO" id="GO:0008381">
    <property type="term" value="F:mechanosensitive monoatomic ion channel activity"/>
    <property type="evidence" value="ECO:0007669"/>
    <property type="project" value="InterPro"/>
</dbReference>
<evidence type="ECO:0000313" key="11">
    <source>
        <dbReference type="Proteomes" id="UP000324282"/>
    </source>
</evidence>
<evidence type="ECO:0000256" key="1">
    <source>
        <dbReference type="ARBA" id="ARBA00004651"/>
    </source>
</evidence>
<keyword evidence="7" id="KW-0407">Ion channel</keyword>
<comment type="caution">
    <text evidence="10">The sequence shown here is derived from an EMBL/GenBank/DDBJ whole genome shotgun (WGS) entry which is preliminary data.</text>
</comment>
<dbReference type="InterPro" id="IPR045275">
    <property type="entry name" value="MscS_archaea/bacteria_type"/>
</dbReference>
<dbReference type="InterPro" id="IPR006685">
    <property type="entry name" value="MscS_channel_2nd"/>
</dbReference>
<dbReference type="SUPFAM" id="SSF82861">
    <property type="entry name" value="Mechanosensitive channel protein MscS (YggB), transmembrane region"/>
    <property type="match status" value="1"/>
</dbReference>
<dbReference type="PANTHER" id="PTHR30221">
    <property type="entry name" value="SMALL-CONDUCTANCE MECHANOSENSITIVE CHANNEL"/>
    <property type="match status" value="1"/>
</dbReference>
<keyword evidence="7" id="KW-0406">Ion transport</keyword>
<comment type="similarity">
    <text evidence="2 7">Belongs to the MscS (TC 1.A.23) family.</text>
</comment>
<dbReference type="Pfam" id="PF05552">
    <property type="entry name" value="MS_channel_1st_1"/>
    <property type="match status" value="1"/>
</dbReference>
<dbReference type="InterPro" id="IPR011066">
    <property type="entry name" value="MscS_channel_C_sf"/>
</dbReference>
<gene>
    <name evidence="10" type="ORF">A9A72_124630</name>
</gene>
<keyword evidence="4 7" id="KW-0812">Transmembrane</keyword>
<comment type="caution">
    <text evidence="7">Lacks conserved residue(s) required for the propagation of feature annotation.</text>
</comment>
<organism evidence="10 11">
    <name type="scientific">Stutzerimonas stutzeri</name>
    <name type="common">Pseudomonas stutzeri</name>
    <dbReference type="NCBI Taxonomy" id="316"/>
    <lineage>
        <taxon>Bacteria</taxon>
        <taxon>Pseudomonadati</taxon>
        <taxon>Pseudomonadota</taxon>
        <taxon>Gammaproteobacteria</taxon>
        <taxon>Pseudomonadales</taxon>
        <taxon>Pseudomonadaceae</taxon>
        <taxon>Stutzerimonas</taxon>
    </lineage>
</organism>
<evidence type="ECO:0000256" key="6">
    <source>
        <dbReference type="ARBA" id="ARBA00023136"/>
    </source>
</evidence>
<comment type="subunit">
    <text evidence="7">Homoheptamer.</text>
</comment>
<keyword evidence="3" id="KW-1003">Cell membrane</keyword>
<sequence>MLMIAMSSRLANPFPALLRPLALLMLLCMSMLPTMHVWAQEGVATVRLDGRALFRIGPSEELEARPRARQIERQLAAVLETPKGITRARIEPTESEEDEGLQISVAGRPLMVVSPADAEANGQPLDRLARDWAAIFDRALATAAKRRDSDRGRFLTSVQSSVENAFARLVESAVNIIPRVLAALLVLLLFWGLATGVRALMKKIVRRLANDLTVENLVRQVSYYAVWVLGIIVAASAFGLEPSTLATGLGLTSLALGFALKDILSNFVSGLLILTLRPFQLGDQIIIGETEGSVERIELRATQIRTYDGRRVLVPNAETFTSRVTNNTAAPVRRGKVVCKLYYGIDIEAISAVMRDAAQQTPGVLATPHAEVLLIDLGDSQLVFDVLFWCDSRRSDFVTTASEVRKALVAALLSAGITLPDQARQHIVVHTPKS</sequence>
<evidence type="ECO:0000259" key="8">
    <source>
        <dbReference type="Pfam" id="PF00924"/>
    </source>
</evidence>
<dbReference type="InterPro" id="IPR010920">
    <property type="entry name" value="LSM_dom_sf"/>
</dbReference>
<comment type="function">
    <text evidence="7">Mechanosensitive channel that participates in the regulation of osmotic pressure changes within the cell, opening in response to stretch forces in the membrane lipid bilayer, without the need for other proteins. Contributes to normal resistance to hypoosmotic shock. Forms an ion channel of 1.0 nanosiemens conductance with a slight preference for anions.</text>
</comment>
<dbReference type="EMBL" id="VNHQ01000014">
    <property type="protein sequence ID" value="TYP61880.1"/>
    <property type="molecule type" value="Genomic_DNA"/>
</dbReference>
<evidence type="ECO:0000256" key="4">
    <source>
        <dbReference type="ARBA" id="ARBA00022692"/>
    </source>
</evidence>
<comment type="subcellular location">
    <subcellularLocation>
        <location evidence="7">Cell inner membrane</location>
        <topology evidence="7">Multi-pass membrane protein</topology>
    </subcellularLocation>
    <subcellularLocation>
        <location evidence="1">Cell membrane</location>
        <topology evidence="1">Multi-pass membrane protein</topology>
    </subcellularLocation>
</comment>
<dbReference type="Proteomes" id="UP000324282">
    <property type="component" value="Unassembled WGS sequence"/>
</dbReference>
<dbReference type="Gene3D" id="2.30.30.60">
    <property type="match status" value="1"/>
</dbReference>
<keyword evidence="6 7" id="KW-0472">Membrane</keyword>
<proteinExistence type="inferred from homology"/>
<reference evidence="10 11" key="1">
    <citation type="submission" date="2019-07" db="EMBL/GenBank/DDBJ databases">
        <title>Deep subsurface shale carbon reservoir microbial communities from Ohio and West Virginia, USA.</title>
        <authorList>
            <person name="Wrighton K."/>
        </authorList>
    </citation>
    <scope>NUCLEOTIDE SEQUENCE [LARGE SCALE GENOMIC DNA]</scope>
    <source>
        <strain evidence="10 11">NP_8Ht</strain>
    </source>
</reference>
<evidence type="ECO:0000256" key="2">
    <source>
        <dbReference type="ARBA" id="ARBA00008017"/>
    </source>
</evidence>
<dbReference type="GO" id="GO:0005886">
    <property type="term" value="C:plasma membrane"/>
    <property type="evidence" value="ECO:0007669"/>
    <property type="project" value="UniProtKB-SubCell"/>
</dbReference>
<evidence type="ECO:0000313" key="10">
    <source>
        <dbReference type="EMBL" id="TYP61880.1"/>
    </source>
</evidence>